<name>A0A420RSW7_GIBIN</name>
<reference evidence="1 2" key="1">
    <citation type="journal article" date="2018" name="Sci. Rep.">
        <title>Characterisation of pathogen-specific regions and novel effector candidates in Fusarium oxysporum f. sp. cepae.</title>
        <authorList>
            <person name="Armitage A.D."/>
            <person name="Taylor A."/>
            <person name="Sobczyk M.K."/>
            <person name="Baxter L."/>
            <person name="Greenfield B.P."/>
            <person name="Bates H.J."/>
            <person name="Wilson F."/>
            <person name="Jackson A.C."/>
            <person name="Ott S."/>
            <person name="Harrison R.J."/>
            <person name="Clarkson J.P."/>
        </authorList>
    </citation>
    <scope>NUCLEOTIDE SEQUENCE [LARGE SCALE GENOMIC DNA]</scope>
    <source>
        <strain evidence="1 2">Fp_A8</strain>
    </source>
</reference>
<protein>
    <submittedName>
        <fullName evidence="1">Uncharacterized protein</fullName>
    </submittedName>
</protein>
<comment type="caution">
    <text evidence="1">The sequence shown here is derived from an EMBL/GenBank/DDBJ whole genome shotgun (WGS) entry which is preliminary data.</text>
</comment>
<dbReference type="EMBL" id="MRDB01000173">
    <property type="protein sequence ID" value="RKL20103.1"/>
    <property type="molecule type" value="Genomic_DNA"/>
</dbReference>
<organism evidence="1 2">
    <name type="scientific">Gibberella intermedia</name>
    <name type="common">Bulb rot disease fungus</name>
    <name type="synonym">Fusarium proliferatum</name>
    <dbReference type="NCBI Taxonomy" id="948311"/>
    <lineage>
        <taxon>Eukaryota</taxon>
        <taxon>Fungi</taxon>
        <taxon>Dikarya</taxon>
        <taxon>Ascomycota</taxon>
        <taxon>Pezizomycotina</taxon>
        <taxon>Sordariomycetes</taxon>
        <taxon>Hypocreomycetidae</taxon>
        <taxon>Hypocreales</taxon>
        <taxon>Nectriaceae</taxon>
        <taxon>Fusarium</taxon>
        <taxon>Fusarium fujikuroi species complex</taxon>
    </lineage>
</organism>
<gene>
    <name evidence="1" type="ORF">BFJ72_g15077</name>
</gene>
<sequence>MTATKTRPVQATAPKRIYLQGGPQLPENIDFSSLSEVTWCRDDVDGTGIPYVRADLAGVAPAAVAPQADLDAELGRTVDQRDTAEGWADGLAGLIGKYFGRDIGEHSSAHCPWQEAKDIIEEAEPYHPAAVTGPAWGEQQVHALAIHMAASAPPSHKPRDYDADMAWAHSALGFIAGHAPAAPALEAPPHQCCNSWFASLPEGRQAVLRDDKWMLASAAYEAGRESCSALEAPAAPVTLMTEDQASKWAWDQIREEVGTKGWTAGDSCNFFGFFLHGWNYRGQYELQRPAALLARAALAAAQQVPGAPAEAQRLAQFLQRMRTHLGSCRESAGTYNQQAWDDYERAWTMLLGMAAPAAPSAIATQVIENLLQLARIVNTAVEDWGESFPDGSCEVKFHKDEADKMEAILEFFDGLPDAPEEEGVILSGPSRAARVLRAQAAPAAPEDPMDWPLPCDVTVGHGTIRKGCKLRTLVLRMQVLYNLAQETE</sequence>
<evidence type="ECO:0000313" key="1">
    <source>
        <dbReference type="EMBL" id="RKL20103.1"/>
    </source>
</evidence>
<dbReference type="Proteomes" id="UP000283569">
    <property type="component" value="Unassembled WGS sequence"/>
</dbReference>
<feature type="non-terminal residue" evidence="1">
    <location>
        <position position="488"/>
    </location>
</feature>
<dbReference type="AlphaFoldDB" id="A0A420RSW7"/>
<accession>A0A420RSW7</accession>
<proteinExistence type="predicted"/>
<evidence type="ECO:0000313" key="2">
    <source>
        <dbReference type="Proteomes" id="UP000283569"/>
    </source>
</evidence>